<keyword evidence="4" id="KW-1185">Reference proteome</keyword>
<comment type="caution">
    <text evidence="3">The sequence shown here is derived from an EMBL/GenBank/DDBJ whole genome shotgun (WGS) entry which is preliminary data.</text>
</comment>
<dbReference type="InterPro" id="IPR029068">
    <property type="entry name" value="Glyas_Bleomycin-R_OHBP_Dase"/>
</dbReference>
<feature type="domain" description="Glyoxalase-like" evidence="2">
    <location>
        <begin position="20"/>
        <end position="89"/>
    </location>
</feature>
<dbReference type="Pfam" id="PF18029">
    <property type="entry name" value="Glyoxalase_6"/>
    <property type="match status" value="1"/>
</dbReference>
<evidence type="ECO:0000259" key="2">
    <source>
        <dbReference type="Pfam" id="PF18029"/>
    </source>
</evidence>
<dbReference type="Gene3D" id="3.10.180.10">
    <property type="entry name" value="2,3-Dihydroxybiphenyl 1,2-Dioxygenase, domain 1"/>
    <property type="match status" value="1"/>
</dbReference>
<proteinExistence type="predicted"/>
<dbReference type="InterPro" id="IPR041581">
    <property type="entry name" value="Glyoxalase_6"/>
</dbReference>
<reference evidence="3 4" key="1">
    <citation type="submission" date="2024-03" db="EMBL/GenBank/DDBJ databases">
        <title>Novel Streptomyces species of biotechnological and ecological value are a feature of Machair soil.</title>
        <authorList>
            <person name="Prole J.R."/>
            <person name="Goodfellow M."/>
            <person name="Allenby N."/>
            <person name="Ward A.C."/>
        </authorList>
    </citation>
    <scope>NUCLEOTIDE SEQUENCE [LARGE SCALE GENOMIC DNA]</scope>
    <source>
        <strain evidence="3 4">MS1.AVA.1</strain>
    </source>
</reference>
<protein>
    <submittedName>
        <fullName evidence="3">VOC family protein</fullName>
    </submittedName>
</protein>
<organism evidence="3 4">
    <name type="scientific">Streptomyces machairae</name>
    <dbReference type="NCBI Taxonomy" id="3134109"/>
    <lineage>
        <taxon>Bacteria</taxon>
        <taxon>Bacillati</taxon>
        <taxon>Actinomycetota</taxon>
        <taxon>Actinomycetes</taxon>
        <taxon>Kitasatosporales</taxon>
        <taxon>Streptomycetaceae</taxon>
        <taxon>Streptomyces</taxon>
    </lineage>
</organism>
<accession>A0ABU8UN25</accession>
<sequence length="108" mass="11166">MACTARLRGPRRQPGGPGRPEAPRSAVLLPGAGRPRPQRNTLHVDVWVPHDRAEARVEAAIAAGGRLVDDTHAPSLWILADPEGNEACVGVAGPPAMRGAEDEAAGAA</sequence>
<evidence type="ECO:0000313" key="3">
    <source>
        <dbReference type="EMBL" id="MEJ8670307.1"/>
    </source>
</evidence>
<dbReference type="EMBL" id="JBBKAK010000001">
    <property type="protein sequence ID" value="MEJ8670307.1"/>
    <property type="molecule type" value="Genomic_DNA"/>
</dbReference>
<feature type="region of interest" description="Disordered" evidence="1">
    <location>
        <begin position="1"/>
        <end position="40"/>
    </location>
</feature>
<evidence type="ECO:0000313" key="4">
    <source>
        <dbReference type="Proteomes" id="UP001376459"/>
    </source>
</evidence>
<name>A0ABU8UN25_9ACTN</name>
<dbReference type="Proteomes" id="UP001376459">
    <property type="component" value="Unassembled WGS sequence"/>
</dbReference>
<gene>
    <name evidence="3" type="ORF">WKI71_23440</name>
</gene>
<evidence type="ECO:0000256" key="1">
    <source>
        <dbReference type="SAM" id="MobiDB-lite"/>
    </source>
</evidence>